<accession>A0A1M4VU95</accession>
<gene>
    <name evidence="2" type="ORF">SAMN02745225_01434</name>
</gene>
<dbReference type="EMBL" id="FQUL01000019">
    <property type="protein sequence ID" value="SHE72403.1"/>
    <property type="molecule type" value="Genomic_DNA"/>
</dbReference>
<dbReference type="Pfam" id="PF12706">
    <property type="entry name" value="Lactamase_B_2"/>
    <property type="match status" value="1"/>
</dbReference>
<keyword evidence="3" id="KW-1185">Reference proteome</keyword>
<dbReference type="InterPro" id="IPR036866">
    <property type="entry name" value="RibonucZ/Hydroxyglut_hydro"/>
</dbReference>
<dbReference type="InterPro" id="IPR001279">
    <property type="entry name" value="Metallo-B-lactamas"/>
</dbReference>
<name>A0A1M4VU95_9ACTN</name>
<dbReference type="Proteomes" id="UP000184295">
    <property type="component" value="Unassembled WGS sequence"/>
</dbReference>
<dbReference type="Gene3D" id="3.60.15.10">
    <property type="entry name" value="Ribonuclease Z/Hydroxyacylglutathione hydrolase-like"/>
    <property type="match status" value="1"/>
</dbReference>
<dbReference type="SUPFAM" id="SSF56281">
    <property type="entry name" value="Metallo-hydrolase/oxidoreductase"/>
    <property type="match status" value="1"/>
</dbReference>
<organism evidence="2 3">
    <name type="scientific">Ferrithrix thermotolerans DSM 19514</name>
    <dbReference type="NCBI Taxonomy" id="1121881"/>
    <lineage>
        <taxon>Bacteria</taxon>
        <taxon>Bacillati</taxon>
        <taxon>Actinomycetota</taxon>
        <taxon>Acidimicrobiia</taxon>
        <taxon>Acidimicrobiales</taxon>
        <taxon>Acidimicrobiaceae</taxon>
        <taxon>Ferrithrix</taxon>
    </lineage>
</organism>
<dbReference type="STRING" id="1121881.SAMN02745225_01434"/>
<protein>
    <submittedName>
        <fullName evidence="2">Phosphoribosyl 1,2-cyclic phosphodiesterase</fullName>
    </submittedName>
</protein>
<evidence type="ECO:0000259" key="1">
    <source>
        <dbReference type="Pfam" id="PF12706"/>
    </source>
</evidence>
<proteinExistence type="predicted"/>
<evidence type="ECO:0000313" key="2">
    <source>
        <dbReference type="EMBL" id="SHE72403.1"/>
    </source>
</evidence>
<reference evidence="3" key="1">
    <citation type="submission" date="2016-11" db="EMBL/GenBank/DDBJ databases">
        <authorList>
            <person name="Varghese N."/>
            <person name="Submissions S."/>
        </authorList>
    </citation>
    <scope>NUCLEOTIDE SEQUENCE [LARGE SCALE GENOMIC DNA]</scope>
    <source>
        <strain evidence="3">DSM 19514</strain>
    </source>
</reference>
<sequence length="315" mass="34716">MTAVTQSRYLVIGLGYLLGEMLSVKFYGVRGSFPSPGSSTSFYGGNTSCVAIYDAESKNTEAVLLDAGTGGFSASKELFDRGVRKLHVLLSHLHLDHIQGLPFMNMLDSLECEVIVYASKEYAPLEDVLAPVMSPPYFPVAPKQRSATLNYLEVSKAFELRGMGLEVVPFPITHSDPALGYRINAENASLVYLTDHQCGSDFHCVSDDLIQWGKGVDLLVHDAQYTSSEFISKSNWGHSTYEFAVDVAEKMQVKELIFFHHDPERSDVELSEIVQGWKAADRNFRISAAREGLVVDMIRPSFAKALNSTSAITQG</sequence>
<dbReference type="CDD" id="cd07715">
    <property type="entry name" value="TaR3-like_MBL-fold"/>
    <property type="match status" value="1"/>
</dbReference>
<dbReference type="PANTHER" id="PTHR42663:SF4">
    <property type="entry name" value="SLL1036 PROTEIN"/>
    <property type="match status" value="1"/>
</dbReference>
<dbReference type="AlphaFoldDB" id="A0A1M4VU95"/>
<feature type="domain" description="Metallo-beta-lactamase" evidence="1">
    <location>
        <begin position="63"/>
        <end position="261"/>
    </location>
</feature>
<evidence type="ECO:0000313" key="3">
    <source>
        <dbReference type="Proteomes" id="UP000184295"/>
    </source>
</evidence>
<dbReference type="PANTHER" id="PTHR42663">
    <property type="entry name" value="HYDROLASE C777.06C-RELATED-RELATED"/>
    <property type="match status" value="1"/>
</dbReference>